<accession>A0ABW9AMY0</accession>
<feature type="transmembrane region" description="Helical" evidence="7">
    <location>
        <begin position="86"/>
        <end position="103"/>
    </location>
</feature>
<dbReference type="Pfam" id="PF04632">
    <property type="entry name" value="FUSC"/>
    <property type="match status" value="1"/>
</dbReference>
<keyword evidence="2" id="KW-0813">Transport</keyword>
<feature type="transmembrane region" description="Helical" evidence="7">
    <location>
        <begin position="143"/>
        <end position="162"/>
    </location>
</feature>
<comment type="subcellular location">
    <subcellularLocation>
        <location evidence="1">Cell membrane</location>
        <topology evidence="1">Multi-pass membrane protein</topology>
    </subcellularLocation>
</comment>
<evidence type="ECO:0000313" key="9">
    <source>
        <dbReference type="Proteomes" id="UP001629230"/>
    </source>
</evidence>
<keyword evidence="9" id="KW-1185">Reference proteome</keyword>
<keyword evidence="4 7" id="KW-0812">Transmembrane</keyword>
<feature type="transmembrane region" description="Helical" evidence="7">
    <location>
        <begin position="457"/>
        <end position="485"/>
    </location>
</feature>
<keyword evidence="3" id="KW-1003">Cell membrane</keyword>
<protein>
    <submittedName>
        <fullName evidence="8">FUSC family protein</fullName>
    </submittedName>
</protein>
<evidence type="ECO:0000256" key="5">
    <source>
        <dbReference type="ARBA" id="ARBA00022989"/>
    </source>
</evidence>
<gene>
    <name evidence="8" type="ORF">PQR57_13010</name>
</gene>
<evidence type="ECO:0000313" key="8">
    <source>
        <dbReference type="EMBL" id="MFM0001942.1"/>
    </source>
</evidence>
<name>A0ABW9AMY0_9BURK</name>
<feature type="transmembrane region" description="Helical" evidence="7">
    <location>
        <begin position="395"/>
        <end position="412"/>
    </location>
</feature>
<proteinExistence type="predicted"/>
<evidence type="ECO:0000256" key="4">
    <source>
        <dbReference type="ARBA" id="ARBA00022692"/>
    </source>
</evidence>
<evidence type="ECO:0000256" key="2">
    <source>
        <dbReference type="ARBA" id="ARBA00022448"/>
    </source>
</evidence>
<comment type="caution">
    <text evidence="8">The sequence shown here is derived from an EMBL/GenBank/DDBJ whole genome shotgun (WGS) entry which is preliminary data.</text>
</comment>
<keyword evidence="5 7" id="KW-1133">Transmembrane helix</keyword>
<evidence type="ECO:0000256" key="6">
    <source>
        <dbReference type="ARBA" id="ARBA00023136"/>
    </source>
</evidence>
<dbReference type="PANTHER" id="PTHR30509">
    <property type="entry name" value="P-HYDROXYBENZOIC ACID EFFLUX PUMP SUBUNIT-RELATED"/>
    <property type="match status" value="1"/>
</dbReference>
<reference evidence="8 9" key="1">
    <citation type="journal article" date="2024" name="Chem. Sci.">
        <title>Discovery of megapolipeptins by genome mining of a Burkholderiales bacteria collection.</title>
        <authorList>
            <person name="Paulo B.S."/>
            <person name="Recchia M.J.J."/>
            <person name="Lee S."/>
            <person name="Fergusson C.H."/>
            <person name="Romanowski S.B."/>
            <person name="Hernandez A."/>
            <person name="Krull N."/>
            <person name="Liu D.Y."/>
            <person name="Cavanagh H."/>
            <person name="Bos A."/>
            <person name="Gray C.A."/>
            <person name="Murphy B.T."/>
            <person name="Linington R.G."/>
            <person name="Eustaquio A.S."/>
        </authorList>
    </citation>
    <scope>NUCLEOTIDE SEQUENCE [LARGE SCALE GENOMIC DNA]</scope>
    <source>
        <strain evidence="8 9">RL17-350-BIC-A</strain>
    </source>
</reference>
<feature type="transmembrane region" description="Helical" evidence="7">
    <location>
        <begin position="110"/>
        <end position="128"/>
    </location>
</feature>
<dbReference type="PANTHER" id="PTHR30509:SF9">
    <property type="entry name" value="MULTIDRUG RESISTANCE PROTEIN MDTO"/>
    <property type="match status" value="1"/>
</dbReference>
<dbReference type="EMBL" id="JAQQEZ010000007">
    <property type="protein sequence ID" value="MFM0001942.1"/>
    <property type="molecule type" value="Genomic_DNA"/>
</dbReference>
<dbReference type="Proteomes" id="UP001629230">
    <property type="component" value="Unassembled WGS sequence"/>
</dbReference>
<sequence>MRSKWIPSYSLVMFAGRAALAATLALLCSLLLGLHEPHWAAWTAVSVGLPARGDGLLKSLNRAIGTAIGAPTGVLLAFAAHGSEPLLVGLLAAWLAVSVYAGLSLRHYRAYAAVLAGYSAVIIAMSLTDQTGQLFEVGRDRCAGIFIGIASTLLVLLLSRDVQSGHASRRIRRAIATACTWSADRLVGLPRAWAADGTGPQRLRSQLSDILALDGAVHSAVAESPALWARAGRLHKIVPALLDLLVVSRSVERNFEEAAATNNPINEEVEIVVVKASVLLTSIAGALTDDPAHDIEKLPGFRRQAQALRGMLVSIQARNAIERRRIDLVSALLGATETALRTYAALTGEQGGVDTESYPPPVYALDHSYAIAAALRAGFALLLAGAIWIATGWQGGPLFVAFTAIAIALFAIRPDPRDTGRHFLASGAVGAGVAFLFYATVSPHLPHAIGVSLAEGGIVFLGIVVASALSNAFWASGFCLVFLVVSDPESIAHTTTAAISAHALGVLAGSALAALAFHLVPSRRLEQQWRKQRLKRIADAIRALIASPVARQTVEMRHAWQCRSIDTLVRLALPAASVKEVDEYMAWIEIGCELLKLKEASRVEPLPLNARKSIADLLTDLQSLELQSWHVRLILADAELRDEKLAGDQHVLGTRAVVLELASLIQRIAAAESCDSGAEYQLKSRSNTVWQ</sequence>
<evidence type="ECO:0000256" key="7">
    <source>
        <dbReference type="SAM" id="Phobius"/>
    </source>
</evidence>
<evidence type="ECO:0000256" key="3">
    <source>
        <dbReference type="ARBA" id="ARBA00022475"/>
    </source>
</evidence>
<dbReference type="RefSeq" id="WP_408177375.1">
    <property type="nucleotide sequence ID" value="NZ_JAQQEZ010000007.1"/>
</dbReference>
<dbReference type="InterPro" id="IPR006726">
    <property type="entry name" value="PHBA_efflux_AaeB/fusaric-R"/>
</dbReference>
<keyword evidence="6 7" id="KW-0472">Membrane</keyword>
<feature type="transmembrane region" description="Helical" evidence="7">
    <location>
        <begin position="497"/>
        <end position="520"/>
    </location>
</feature>
<feature type="transmembrane region" description="Helical" evidence="7">
    <location>
        <begin position="424"/>
        <end position="445"/>
    </location>
</feature>
<feature type="transmembrane region" description="Helical" evidence="7">
    <location>
        <begin position="369"/>
        <end position="389"/>
    </location>
</feature>
<evidence type="ECO:0000256" key="1">
    <source>
        <dbReference type="ARBA" id="ARBA00004651"/>
    </source>
</evidence>
<organism evidence="8 9">
    <name type="scientific">Paraburkholderia dipogonis</name>
    <dbReference type="NCBI Taxonomy" id="1211383"/>
    <lineage>
        <taxon>Bacteria</taxon>
        <taxon>Pseudomonadati</taxon>
        <taxon>Pseudomonadota</taxon>
        <taxon>Betaproteobacteria</taxon>
        <taxon>Burkholderiales</taxon>
        <taxon>Burkholderiaceae</taxon>
        <taxon>Paraburkholderia</taxon>
    </lineage>
</organism>